<dbReference type="OrthoDB" id="194758at2"/>
<dbReference type="InterPro" id="IPR041657">
    <property type="entry name" value="HTH_17"/>
</dbReference>
<evidence type="ECO:0000259" key="1">
    <source>
        <dbReference type="Pfam" id="PF12728"/>
    </source>
</evidence>
<evidence type="ECO:0000313" key="2">
    <source>
        <dbReference type="EMBL" id="TDO27947.1"/>
    </source>
</evidence>
<dbReference type="RefSeq" id="WP_133805961.1">
    <property type="nucleotide sequence ID" value="NZ_SNWQ01000050.1"/>
</dbReference>
<dbReference type="EMBL" id="SNWQ01000050">
    <property type="protein sequence ID" value="TDO27947.1"/>
    <property type="molecule type" value="Genomic_DNA"/>
</dbReference>
<organism evidence="2 3">
    <name type="scientific">Kribbella caucasensis</name>
    <dbReference type="NCBI Taxonomy" id="2512215"/>
    <lineage>
        <taxon>Bacteria</taxon>
        <taxon>Bacillati</taxon>
        <taxon>Actinomycetota</taxon>
        <taxon>Actinomycetes</taxon>
        <taxon>Propionibacteriales</taxon>
        <taxon>Kribbellaceae</taxon>
        <taxon>Kribbella</taxon>
    </lineage>
</organism>
<keyword evidence="3" id="KW-1185">Reference proteome</keyword>
<accession>A0A4R6IZM3</accession>
<dbReference type="AlphaFoldDB" id="A0A4R6IZM3"/>
<feature type="domain" description="Helix-turn-helix" evidence="1">
    <location>
        <begin position="12"/>
        <end position="59"/>
    </location>
</feature>
<dbReference type="InterPro" id="IPR009061">
    <property type="entry name" value="DNA-bd_dom_put_sf"/>
</dbReference>
<dbReference type="Proteomes" id="UP000295388">
    <property type="component" value="Unassembled WGS sequence"/>
</dbReference>
<reference evidence="2 3" key="1">
    <citation type="submission" date="2019-03" db="EMBL/GenBank/DDBJ databases">
        <title>Genomic Encyclopedia of Type Strains, Phase III (KMG-III): the genomes of soil and plant-associated and newly described type strains.</title>
        <authorList>
            <person name="Whitman W."/>
        </authorList>
    </citation>
    <scope>NUCLEOTIDE SEQUENCE [LARGE SCALE GENOMIC DNA]</scope>
    <source>
        <strain evidence="2 3">VKM Ac-2527</strain>
    </source>
</reference>
<protein>
    <submittedName>
        <fullName evidence="2">Helix-turn-helix protein</fullName>
    </submittedName>
</protein>
<sequence>MTPSQTPDPIWDIDQVAAYLKVPKHTLYRWRTLRYGPQGFRVGKHLRYRASVVIEWIQEAEQEGRET</sequence>
<name>A0A4R6IZM3_9ACTN</name>
<evidence type="ECO:0000313" key="3">
    <source>
        <dbReference type="Proteomes" id="UP000295388"/>
    </source>
</evidence>
<dbReference type="SUPFAM" id="SSF46955">
    <property type="entry name" value="Putative DNA-binding domain"/>
    <property type="match status" value="1"/>
</dbReference>
<dbReference type="Pfam" id="PF12728">
    <property type="entry name" value="HTH_17"/>
    <property type="match status" value="1"/>
</dbReference>
<comment type="caution">
    <text evidence="2">The sequence shown here is derived from an EMBL/GenBank/DDBJ whole genome shotgun (WGS) entry which is preliminary data.</text>
</comment>
<proteinExistence type="predicted"/>
<gene>
    <name evidence="2" type="ORF">EV643_1505</name>
</gene>